<accession>A0A0J8G6P1</accession>
<reference evidence="2 3" key="1">
    <citation type="submission" date="2015-06" db="EMBL/GenBank/DDBJ databases">
        <title>Draft genome sequence of the purine-degrading Clostridium cylindrosporum HC-1 (DSM 605).</title>
        <authorList>
            <person name="Poehlein A."/>
            <person name="Schiel-Bengelsdorf B."/>
            <person name="Bengelsdorf F."/>
            <person name="Daniel R."/>
            <person name="Duerre P."/>
        </authorList>
    </citation>
    <scope>NUCLEOTIDE SEQUENCE [LARGE SCALE GENOMIC DNA]</scope>
    <source>
        <strain evidence="2 3">DSM 605</strain>
    </source>
</reference>
<dbReference type="OrthoDB" id="1957656at2"/>
<proteinExistence type="predicted"/>
<evidence type="ECO:0000256" key="1">
    <source>
        <dbReference type="SAM" id="Phobius"/>
    </source>
</evidence>
<name>A0A0J8G6P1_CLOCY</name>
<dbReference type="RefSeq" id="WP_048569092.1">
    <property type="nucleotide sequence ID" value="NZ_LFVU01000001.1"/>
</dbReference>
<gene>
    <name evidence="2" type="ORF">CLCY_8c00070</name>
</gene>
<feature type="transmembrane region" description="Helical" evidence="1">
    <location>
        <begin position="20"/>
        <end position="45"/>
    </location>
</feature>
<keyword evidence="1" id="KW-1133">Transmembrane helix</keyword>
<dbReference type="AlphaFoldDB" id="A0A0J8G6P1"/>
<feature type="transmembrane region" description="Helical" evidence="1">
    <location>
        <begin position="57"/>
        <end position="75"/>
    </location>
</feature>
<evidence type="ECO:0000313" key="2">
    <source>
        <dbReference type="EMBL" id="KMT23271.1"/>
    </source>
</evidence>
<dbReference type="Proteomes" id="UP000036756">
    <property type="component" value="Unassembled WGS sequence"/>
</dbReference>
<keyword evidence="1" id="KW-0812">Transmembrane</keyword>
<dbReference type="EMBL" id="LFVU01000001">
    <property type="protein sequence ID" value="KMT23271.1"/>
    <property type="molecule type" value="Genomic_DNA"/>
</dbReference>
<feature type="transmembrane region" description="Helical" evidence="1">
    <location>
        <begin position="81"/>
        <end position="99"/>
    </location>
</feature>
<organism evidence="2 3">
    <name type="scientific">Clostridium cylindrosporum DSM 605</name>
    <dbReference type="NCBI Taxonomy" id="1121307"/>
    <lineage>
        <taxon>Bacteria</taxon>
        <taxon>Bacillati</taxon>
        <taxon>Bacillota</taxon>
        <taxon>Clostridia</taxon>
        <taxon>Eubacteriales</taxon>
        <taxon>Clostridiaceae</taxon>
        <taxon>Clostridium</taxon>
    </lineage>
</organism>
<protein>
    <submittedName>
        <fullName evidence="2">Uncharacterized protein</fullName>
    </submittedName>
</protein>
<dbReference type="STRING" id="1121307.CLCY_8c00070"/>
<evidence type="ECO:0000313" key="3">
    <source>
        <dbReference type="Proteomes" id="UP000036756"/>
    </source>
</evidence>
<comment type="caution">
    <text evidence="2">The sequence shown here is derived from an EMBL/GenBank/DDBJ whole genome shotgun (WGS) entry which is preliminary data.</text>
</comment>
<sequence>MNNSINCVTYARRLFDFLTWIMMIVTFVISIFTTIVVFGIAWSNWLSRFSNFMPLEISLAITFFLWGTTSIISLSDKKGKTHGIFSFLFGGVLLVFLILEVY</sequence>
<keyword evidence="3" id="KW-1185">Reference proteome</keyword>
<dbReference type="PATRIC" id="fig|1121307.3.peg.2459"/>
<keyword evidence="1" id="KW-0472">Membrane</keyword>